<dbReference type="Proteomes" id="UP000195573">
    <property type="component" value="Chromosome"/>
</dbReference>
<reference evidence="2 3" key="1">
    <citation type="submission" date="2017-04" db="EMBL/GenBank/DDBJ databases">
        <title>Complete Genome Sequence of the Bacillus horikoshii 20a strain from Cuatro Cienegas, Coahuila, Mexico.</title>
        <authorList>
            <person name="Zarza E."/>
            <person name="Alcaraz L.D."/>
            <person name="Aguilar-Salinas B."/>
            <person name="Islas A."/>
            <person name="Olmedo-Alvarez G."/>
        </authorList>
    </citation>
    <scope>NUCLEOTIDE SEQUENCE [LARGE SCALE GENOMIC DNA]</scope>
    <source>
        <strain evidence="2 3">20a</strain>
    </source>
</reference>
<organism evidence="2 3">
    <name type="scientific">Sutcliffiella horikoshii</name>
    <dbReference type="NCBI Taxonomy" id="79883"/>
    <lineage>
        <taxon>Bacteria</taxon>
        <taxon>Bacillati</taxon>
        <taxon>Bacillota</taxon>
        <taxon>Bacilli</taxon>
        <taxon>Bacillales</taxon>
        <taxon>Bacillaceae</taxon>
        <taxon>Sutcliffiella</taxon>
    </lineage>
</organism>
<gene>
    <name evidence="2" type="ORF">B4U37_03425</name>
</gene>
<name>A0ABN4Z9Z6_9BACI</name>
<feature type="transmembrane region" description="Helical" evidence="1">
    <location>
        <begin position="68"/>
        <end position="86"/>
    </location>
</feature>
<evidence type="ECO:0000313" key="3">
    <source>
        <dbReference type="Proteomes" id="UP000195573"/>
    </source>
</evidence>
<dbReference type="EMBL" id="CP020880">
    <property type="protein sequence ID" value="ART75150.1"/>
    <property type="molecule type" value="Genomic_DNA"/>
</dbReference>
<keyword evidence="1" id="KW-0472">Membrane</keyword>
<evidence type="ECO:0000256" key="1">
    <source>
        <dbReference type="SAM" id="Phobius"/>
    </source>
</evidence>
<proteinExistence type="predicted"/>
<evidence type="ECO:0000313" key="2">
    <source>
        <dbReference type="EMBL" id="ART75150.1"/>
    </source>
</evidence>
<feature type="transmembrane region" description="Helical" evidence="1">
    <location>
        <begin position="37"/>
        <end position="56"/>
    </location>
</feature>
<feature type="transmembrane region" description="Helical" evidence="1">
    <location>
        <begin position="12"/>
        <end position="31"/>
    </location>
</feature>
<sequence>MSEIFMIGRKVIAALTSGILMIAMYSIFGGIGTGVFYGMYLLPIIFVYGIPSSMLSDYATKSLTGTKRIVASFLIHLFLAALFVPIPSLISGYKIDTWFTGVTGLLDTFFLINASIAALLLWLTDELMKNKTCQTKRRKCLNWIGGLRI</sequence>
<feature type="transmembrane region" description="Helical" evidence="1">
    <location>
        <begin position="98"/>
        <end position="123"/>
    </location>
</feature>
<protein>
    <submittedName>
        <fullName evidence="2">Uncharacterized protein</fullName>
    </submittedName>
</protein>
<accession>A0ABN4Z9Z6</accession>
<keyword evidence="1" id="KW-1133">Transmembrane helix</keyword>
<keyword evidence="1" id="KW-0812">Transmembrane</keyword>
<keyword evidence="3" id="KW-1185">Reference proteome</keyword>